<dbReference type="Proteomes" id="UP000187209">
    <property type="component" value="Unassembled WGS sequence"/>
</dbReference>
<dbReference type="AlphaFoldDB" id="A0A1R2BW31"/>
<organism evidence="2 3">
    <name type="scientific">Stentor coeruleus</name>
    <dbReference type="NCBI Taxonomy" id="5963"/>
    <lineage>
        <taxon>Eukaryota</taxon>
        <taxon>Sar</taxon>
        <taxon>Alveolata</taxon>
        <taxon>Ciliophora</taxon>
        <taxon>Postciliodesmatophora</taxon>
        <taxon>Heterotrichea</taxon>
        <taxon>Heterotrichida</taxon>
        <taxon>Stentoridae</taxon>
        <taxon>Stentor</taxon>
    </lineage>
</organism>
<sequence length="167" mass="19367">MAKSSSPTNFGRSLNNSSLSSPSKYKKARLAFPNAYEILSTPNHKAVVETNLYRIPNGSEALNPGSRELEYKWNNRFHIVFSKDNHKVYTHLREYFDSPRKFEQGYRKTKINFNPGCKGSRRQKKFSSAAGNKESMWSTRYSASSEWNEVKHKTLRTYFDELPRTAI</sequence>
<protein>
    <submittedName>
        <fullName evidence="2">Uncharacterized protein</fullName>
    </submittedName>
</protein>
<reference evidence="2 3" key="1">
    <citation type="submission" date="2016-11" db="EMBL/GenBank/DDBJ databases">
        <title>The macronuclear genome of Stentor coeruleus: a giant cell with tiny introns.</title>
        <authorList>
            <person name="Slabodnick M."/>
            <person name="Ruby J.G."/>
            <person name="Reiff S.B."/>
            <person name="Swart E.C."/>
            <person name="Gosai S."/>
            <person name="Prabakaran S."/>
            <person name="Witkowska E."/>
            <person name="Larue G.E."/>
            <person name="Fisher S."/>
            <person name="Freeman R.M."/>
            <person name="Gunawardena J."/>
            <person name="Chu W."/>
            <person name="Stover N.A."/>
            <person name="Gregory B.D."/>
            <person name="Nowacki M."/>
            <person name="Derisi J."/>
            <person name="Roy S.W."/>
            <person name="Marshall W.F."/>
            <person name="Sood P."/>
        </authorList>
    </citation>
    <scope>NUCLEOTIDE SEQUENCE [LARGE SCALE GENOMIC DNA]</scope>
    <source>
        <strain evidence="2">WM001</strain>
    </source>
</reference>
<feature type="compositionally biased region" description="Polar residues" evidence="1">
    <location>
        <begin position="1"/>
        <end position="12"/>
    </location>
</feature>
<gene>
    <name evidence="2" type="ORF">SteCoe_18632</name>
</gene>
<proteinExistence type="predicted"/>
<name>A0A1R2BW31_9CILI</name>
<evidence type="ECO:0000313" key="2">
    <source>
        <dbReference type="EMBL" id="OMJ80980.1"/>
    </source>
</evidence>
<dbReference type="EMBL" id="MPUH01000399">
    <property type="protein sequence ID" value="OMJ80980.1"/>
    <property type="molecule type" value="Genomic_DNA"/>
</dbReference>
<feature type="region of interest" description="Disordered" evidence="1">
    <location>
        <begin position="1"/>
        <end position="24"/>
    </location>
</feature>
<comment type="caution">
    <text evidence="2">The sequence shown here is derived from an EMBL/GenBank/DDBJ whole genome shotgun (WGS) entry which is preliminary data.</text>
</comment>
<accession>A0A1R2BW31</accession>
<evidence type="ECO:0000256" key="1">
    <source>
        <dbReference type="SAM" id="MobiDB-lite"/>
    </source>
</evidence>
<evidence type="ECO:0000313" key="3">
    <source>
        <dbReference type="Proteomes" id="UP000187209"/>
    </source>
</evidence>
<keyword evidence="3" id="KW-1185">Reference proteome</keyword>
<feature type="compositionally biased region" description="Low complexity" evidence="1">
    <location>
        <begin position="13"/>
        <end position="23"/>
    </location>
</feature>
<dbReference type="OrthoDB" id="322764at2759"/>